<dbReference type="Gene3D" id="3.30.559.10">
    <property type="entry name" value="Chloramphenicol acetyltransferase-like domain"/>
    <property type="match status" value="4"/>
</dbReference>
<dbReference type="FunFam" id="3.40.50.12780:FF:000012">
    <property type="entry name" value="Non-ribosomal peptide synthetase"/>
    <property type="match status" value="3"/>
</dbReference>
<evidence type="ECO:0000256" key="7">
    <source>
        <dbReference type="SAM" id="MobiDB-lite"/>
    </source>
</evidence>
<dbReference type="Proteomes" id="UP000242444">
    <property type="component" value="Unassembled WGS sequence"/>
</dbReference>
<dbReference type="PANTHER" id="PTHR45527">
    <property type="entry name" value="NONRIBOSOMAL PEPTIDE SYNTHETASE"/>
    <property type="match status" value="1"/>
</dbReference>
<protein>
    <submittedName>
        <fullName evidence="9">Non-ribosomal peptide synthetase</fullName>
    </submittedName>
</protein>
<feature type="domain" description="Carrier" evidence="8">
    <location>
        <begin position="2456"/>
        <end position="2531"/>
    </location>
</feature>
<comment type="similarity">
    <text evidence="2">Belongs to the ATP-dependent AMP-binding enzyme family.</text>
</comment>
<keyword evidence="10" id="KW-1185">Reference proteome</keyword>
<sequence>MWLGWRLDPENPRHNIGEFYDIRGPLDPVLLETAWTRTVGEADTLTVALTDGPAQRPGQVPETSPRRVDLTGHADPVRSAHDLMREDLIAPRGPGAPLFGTILFTLAEDHHFWYHRYHHILVDGLGATQLFQRAAETYTALAEGRDASGPAPFGSLRALLRADAEYRSGADFARDREFWANRLAGLPARPGLSRRSSTELLPSVRHDAWLGAGRPDAWRAAARTAGVSWPAILLTAAAVFVHRMTDTSEVVLGLAVGARLDPSTRNVPGFTANVVPLRITVGTGIPLTGLLTEVESELRAVLPHQRYRMEDLRKDLGRTGPGDRLVDLTVNLVPFDLDVRFGEHPATAHNLAVGPTDDLAFGFFVRVGARGVQSAADGNAARYDAAEVAEHHDRFLRLLDEVTSTLTEGYPGRAAGELGILTAAERDDLLRARNDTGSAYPAGKCVHELFTEHARRTPGAPALRDGHQSLSYAELDATADRLARGLIAAGVRRESRVALLLDRSADLVVAMLAVLKAGGAYVPLSPGQPAERTRRLVRDVGAVLVLAAPRDRDAAGAAGVPVLTTDDGGTSGPGEPAVVTGTDPRQPAYVMHTSGSTGAPKGVAVTHQGLVSLARDRRWREAHGVVSFHSSPTFDASTYEIWVPLLTGGQIVVTAGELTPERVRTLVAEHGVTAMLVTAALFTYFAAESPDCFAGLRELWTGGEAASPEAVARVLRHCPGTAVVNAYGPTEYTVIGTHRELTAASVEAGAAPIGRPRDNSRVYVLDRGLRPVPPGVLGELYLAGAGLARGYHGRPALTAGLFVADPFVRGAAAERMYRTGDLVRWNRDGDLEFAGRADDQVKIRGVRIEPGEIEAALIAHPGVGRAVVIVRADRPGERRLTGYAVPAAGGAEPDSGELRDHLAAILPEHLVPASIVVVPELPVTAGGKLDRAALPAPGPVERAASRQPRNPVEERLCALFAEVLDTPVVGIDDGFFDLGGDSILSLQLVARARAAGLVLEPRDLVRHGNPAALARAARTGLSPEQPGPAEGTGRSPLTPVMAWFAGTGGPLRGFHQSMRLDLPVGLGETALLAGLRALLDWHDALRMRLSGDELVFAPPGSVAERGCLRRVDLSGDDPSGDDAEVWSATIARESAAVQRELDPATGDLVRLVWFDRGDTGPSTALLAIHHFAVDGVSWRVLVPEFLAAAERAAAGRTAAVPGRGTSFGAWARGLTEQAGLPGTLAELPYWRELLDAREPLIGPRPVDPAVDLTGSVRQVTLTLPPRVSERLLTAVPAAFHCGVDDLLLAALATAVARRRGDGTGVLVDVEGHGREQDTVPGAELSRTVGWFTSLHPVRLDPGPVGAAGDLGAATLDQAVKRVKEQLRAVPRKGIGFGMLRYLNPLTGPELAGLGRPQIGFNYLGTVAADQVFDAGRDPGRPVAHALAIDALAVRHREGRELTATWSWPGTLLSEVDVRPLAEEWFAVLTALADHTGRAGTGGHTPSDFPLVDLTQAEIDRHERAHPGGVTDLLPLAPLQEGLLFHAAYDRDRQDTYVVQFRMDVEGELDTAALRAAGDRLLAAHPNLRAAFQHRDSGDAVQVLPSSVTMPWREVDLSESDPEVREDRLERLLADDRAAGFDVAVPPLLRLMAVTVRPRRHLVVLTHHHLLLDGWSMPLLVRELFAAYAGSGQLTTVPASGYREYLEWLAGTDTGAAERAWRAALAGLAGPTAVVPCGPRGDIVAGDEELELSERDTAGLSAIARRCGVTLNTVLQAAVAVLLGRLTGREDVVFGTTVAVRPPEVPTVEDLVGLCINTVPVRARASTGEPWSRLLARLHREQSELGPHHHLALPAIQRAAGHGELFDTLLVFENYPHDPGFLPGDVPGLRLTGLRVAEETHYPLTIVAVPGPRLRLRSVCRGAAGDPVTRGLLGRLAGLLQAIRVGHEQPTGRTGVLTRDERHRWPEEMAGTVLPEPPGSLPGLFAAQAARTPDALAVLSGEVSLSYAELDARAGELAGRLAGLGVGVGTPVAIMLPRSVDLVVAVLATVRAGGMYVPVDPEYPADRIGFVLADSGAAVAVVGAESRALLPPEVVAVDAGPDGTGVVPAPLPATIPPGSGAYLIYTSGSTGRPKGVVVPHAAVCRHLRWWRGEFPLAADDRVLHKTPAGFDVSVWELFWPLTTGASVVLARAGGHRDPEYLAALIRDRAVTTAHFVPSMLDAFLDTPLASGCTALRRVICGGEALTPEAVERWYDTLDVPLYNGYGPTETAITVTVWPCRPGAGTVPIGRPVWDTRTMVLDHALCPVPAGVAGELYVAGGQLANGYHARPSLTATRFVADPFRPGERMYRTGDLVRRDAEGELEFLGRTDDQVQIRGNRVEPGEIERTLARHRSVAASAVVATPAASGSPRLVGYVVPRGEMPEPELLRAHLAEYLPVYMLPADFVRLDALPLNANGKLDRSALPVPGSETGTVFLAPRDEGERLLCAIWSEVLGIPEIGVRDDFFALGGDSIHSMRVVSRIRSETGARISPRALFEHPTVAALAAALPGSTAALPARGDLVARVHDGAPPLSLAQQRLWFLDEFRPGGVEYNLGVGWRLSGPLDTGALRAAVTGVAARHESLRTTFARLAGRGVQVVHPPAEVPVHEIDLSTSDSKTQSAELDRLLREESATAFDLRTGPLLRVLLVRLSGAEQVLVLSVHHIVADGWSLGIIAGELTALYEAAVAGRPALLPEPALRYTDYTLWQRDLWEPGVPADETAADLAYWREHLDGITPLELPLDRPRPAVRGSSGAQHTLDIPAELTSTLSALGREHGATLFITLTALTQLLLARHTGRRDIVIGTATSGRERTELEGLVGFFTDTLVLRSRIDESHGFGELLAQVRETVLAAYAHQGVPFGKLVETLAPERDTSRAPLVEVMLVLQNAPAQRFAPDGLDSREFPLPREATQFDLNIHFRQEPDGGLAGLIEYDTDLFDESTVAAFARRLVLLAARVTETPGRRLLDVPVLDATERARVAREDEGAEVAVPAGTLPELFAATAARMPGATAVVAGGISWSYAELDARVRGLAGRLTELGVRAGTPVAVLLPRSAESVVAALAVVHAGGVYVPMDPDHPAARRDFLLADSGAAVVVTDGGHDGSLPETVVPVHAGADHAARSVPPAAVPPGAPAYLIYTSGSTGRPKGVTVSHAAITGHLHWMRKAFELTARDRVLHKTSAAFDVSIWELFWPMLTGAAMVIARPGGHRDPEYLATLIRDEQVTTVHFVPSMLDVFLAASPAAGRTGLRRVLCSGEALSAATVRRWYELSDVPLHNLYGPTEAAIDVTWWPCDPGAEGVPIGRPVHNTRTHVLDHALRPVPDGVTGELYLAGGQLATGYHRRSGLTARSFVADPFRTGGRMYRTGDLARRNALGELEYLGRIDDQVKIRGNRIELGEVENALVGHPAVGRSAANVATGPAGAPMLVGYLVPVPGGTAPDPAVLRADLARHLPGYLVPSAFVVLDALPLSANGKLDRAALPAPEFAPRSGREPRTERERVLCRLFADVTGVDSAGPDDDFFAIGGDSILLIELVGRARDEGLVLTVRDVFARRTVAALAEAATDAPVAPLEEDTTVDEALVSVSQFEIDEFAGLLGAYEERQ</sequence>
<dbReference type="Gene3D" id="2.30.38.10">
    <property type="entry name" value="Luciferase, Domain 3"/>
    <property type="match status" value="3"/>
</dbReference>
<dbReference type="InterPro" id="IPR023213">
    <property type="entry name" value="CAT-like_dom_sf"/>
</dbReference>
<dbReference type="Gene3D" id="3.30.559.30">
    <property type="entry name" value="Nonribosomal peptide synthetase, condensation domain"/>
    <property type="match status" value="4"/>
</dbReference>
<reference evidence="9 10" key="1">
    <citation type="submission" date="2017-07" db="EMBL/GenBank/DDBJ databases">
        <title>Amycolatopsis antarcticus sp. nov., isolated from the surface of an Antarcticus brown macroalga.</title>
        <authorList>
            <person name="Wang J."/>
            <person name="Leiva S."/>
            <person name="Huang J."/>
            <person name="Huang Y."/>
        </authorList>
    </citation>
    <scope>NUCLEOTIDE SEQUENCE [LARGE SCALE GENOMIC DNA]</scope>
    <source>
        <strain evidence="9 10">AU-G6</strain>
    </source>
</reference>
<dbReference type="GO" id="GO:0008610">
    <property type="term" value="P:lipid biosynthetic process"/>
    <property type="evidence" value="ECO:0007669"/>
    <property type="project" value="UniProtKB-ARBA"/>
</dbReference>
<dbReference type="FunFam" id="2.30.38.10:FF:000001">
    <property type="entry name" value="Non-ribosomal peptide synthetase PvdI"/>
    <property type="match status" value="1"/>
</dbReference>
<dbReference type="InterPro" id="IPR009081">
    <property type="entry name" value="PP-bd_ACP"/>
</dbReference>
<evidence type="ECO:0000256" key="6">
    <source>
        <dbReference type="ARBA" id="ARBA00023194"/>
    </source>
</evidence>
<organism evidence="9 10">
    <name type="scientific">Amycolatopsis antarctica</name>
    <dbReference type="NCBI Taxonomy" id="1854586"/>
    <lineage>
        <taxon>Bacteria</taxon>
        <taxon>Bacillati</taxon>
        <taxon>Actinomycetota</taxon>
        <taxon>Actinomycetes</taxon>
        <taxon>Pseudonocardiales</taxon>
        <taxon>Pseudonocardiaceae</taxon>
        <taxon>Amycolatopsis</taxon>
    </lineage>
</organism>
<dbReference type="Gene3D" id="3.40.50.980">
    <property type="match status" value="6"/>
</dbReference>
<feature type="domain" description="Carrier" evidence="8">
    <location>
        <begin position="947"/>
        <end position="1021"/>
    </location>
</feature>
<dbReference type="InterPro" id="IPR010060">
    <property type="entry name" value="NRPS_synth"/>
</dbReference>
<dbReference type="InterPro" id="IPR020845">
    <property type="entry name" value="AMP-binding_CS"/>
</dbReference>
<keyword evidence="5" id="KW-0677">Repeat</keyword>
<dbReference type="EMBL" id="NKYE01000011">
    <property type="protein sequence ID" value="OZM71764.1"/>
    <property type="molecule type" value="Genomic_DNA"/>
</dbReference>
<evidence type="ECO:0000259" key="8">
    <source>
        <dbReference type="PROSITE" id="PS50075"/>
    </source>
</evidence>
<proteinExistence type="inferred from homology"/>
<dbReference type="InterPro" id="IPR006162">
    <property type="entry name" value="Ppantetheine_attach_site"/>
</dbReference>
<dbReference type="NCBIfam" id="TIGR01733">
    <property type="entry name" value="AA-adenyl-dom"/>
    <property type="match status" value="3"/>
</dbReference>
<keyword evidence="6" id="KW-0045">Antibiotic biosynthesis</keyword>
<dbReference type="InterPro" id="IPR020806">
    <property type="entry name" value="PKS_PP-bd"/>
</dbReference>
<dbReference type="CDD" id="cd17646">
    <property type="entry name" value="A_NRPS_AB3403-like"/>
    <property type="match status" value="2"/>
</dbReference>
<dbReference type="FunFam" id="1.10.1200.10:FF:000005">
    <property type="entry name" value="Nonribosomal peptide synthetase 1"/>
    <property type="match status" value="1"/>
</dbReference>
<dbReference type="InterPro" id="IPR000873">
    <property type="entry name" value="AMP-dep_synth/lig_dom"/>
</dbReference>
<dbReference type="Gene3D" id="3.30.300.30">
    <property type="match status" value="3"/>
</dbReference>
<dbReference type="FunFam" id="3.30.300.30:FF:000010">
    <property type="entry name" value="Enterobactin synthetase component F"/>
    <property type="match status" value="1"/>
</dbReference>
<dbReference type="Gene3D" id="1.10.1200.10">
    <property type="entry name" value="ACP-like"/>
    <property type="match status" value="3"/>
</dbReference>
<evidence type="ECO:0000313" key="9">
    <source>
        <dbReference type="EMBL" id="OZM71764.1"/>
    </source>
</evidence>
<dbReference type="SUPFAM" id="SSF52777">
    <property type="entry name" value="CoA-dependent acyltransferases"/>
    <property type="match status" value="8"/>
</dbReference>
<feature type="compositionally biased region" description="Basic and acidic residues" evidence="7">
    <location>
        <begin position="64"/>
        <end position="73"/>
    </location>
</feature>
<dbReference type="OrthoDB" id="2472181at2"/>
<dbReference type="Pfam" id="PF00668">
    <property type="entry name" value="Condensation"/>
    <property type="match status" value="4"/>
</dbReference>
<dbReference type="SUPFAM" id="SSF56801">
    <property type="entry name" value="Acetyl-CoA synthetase-like"/>
    <property type="match status" value="3"/>
</dbReference>
<evidence type="ECO:0000256" key="5">
    <source>
        <dbReference type="ARBA" id="ARBA00022737"/>
    </source>
</evidence>
<dbReference type="SMART" id="SM00823">
    <property type="entry name" value="PKS_PP"/>
    <property type="match status" value="3"/>
</dbReference>
<dbReference type="SUPFAM" id="SSF47336">
    <property type="entry name" value="ACP-like"/>
    <property type="match status" value="3"/>
</dbReference>
<dbReference type="Pfam" id="PF00501">
    <property type="entry name" value="AMP-binding"/>
    <property type="match status" value="3"/>
</dbReference>
<dbReference type="PROSITE" id="PS50075">
    <property type="entry name" value="CARRIER"/>
    <property type="match status" value="3"/>
</dbReference>
<accession>A0A263CZZ9</accession>
<feature type="domain" description="Carrier" evidence="8">
    <location>
        <begin position="3507"/>
        <end position="3581"/>
    </location>
</feature>
<comment type="cofactor">
    <cofactor evidence="1">
        <name>pantetheine 4'-phosphate</name>
        <dbReference type="ChEBI" id="CHEBI:47942"/>
    </cofactor>
</comment>
<dbReference type="GO" id="GO:0017000">
    <property type="term" value="P:antibiotic biosynthetic process"/>
    <property type="evidence" value="ECO:0007669"/>
    <property type="project" value="UniProtKB-KW"/>
</dbReference>
<dbReference type="GO" id="GO:0031177">
    <property type="term" value="F:phosphopantetheine binding"/>
    <property type="evidence" value="ECO:0007669"/>
    <property type="project" value="InterPro"/>
</dbReference>
<dbReference type="CDD" id="cd19543">
    <property type="entry name" value="DCL_NRPS"/>
    <property type="match status" value="1"/>
</dbReference>
<dbReference type="PANTHER" id="PTHR45527:SF1">
    <property type="entry name" value="FATTY ACID SYNTHASE"/>
    <property type="match status" value="1"/>
</dbReference>
<dbReference type="PROSITE" id="PS00455">
    <property type="entry name" value="AMP_BINDING"/>
    <property type="match status" value="3"/>
</dbReference>
<dbReference type="GO" id="GO:0003824">
    <property type="term" value="F:catalytic activity"/>
    <property type="evidence" value="ECO:0007669"/>
    <property type="project" value="InterPro"/>
</dbReference>
<evidence type="ECO:0000256" key="3">
    <source>
        <dbReference type="ARBA" id="ARBA00022450"/>
    </source>
</evidence>
<dbReference type="InterPro" id="IPR010071">
    <property type="entry name" value="AA_adenyl_dom"/>
</dbReference>
<dbReference type="GO" id="GO:0043041">
    <property type="term" value="P:amino acid activation for nonribosomal peptide biosynthetic process"/>
    <property type="evidence" value="ECO:0007669"/>
    <property type="project" value="TreeGrafter"/>
</dbReference>
<dbReference type="GO" id="GO:0005829">
    <property type="term" value="C:cytosol"/>
    <property type="evidence" value="ECO:0007669"/>
    <property type="project" value="TreeGrafter"/>
</dbReference>
<gene>
    <name evidence="9" type="ORF">CFN78_18205</name>
</gene>
<dbReference type="Pfam" id="PF00550">
    <property type="entry name" value="PP-binding"/>
    <property type="match status" value="3"/>
</dbReference>
<dbReference type="CDD" id="cd12117">
    <property type="entry name" value="A_NRPS_Srf_like"/>
    <property type="match status" value="1"/>
</dbReference>
<keyword evidence="3" id="KW-0596">Phosphopantetheine</keyword>
<dbReference type="InParanoid" id="A0A263CZZ9"/>
<feature type="region of interest" description="Disordered" evidence="7">
    <location>
        <begin position="1017"/>
        <end position="1036"/>
    </location>
</feature>
<evidence type="ECO:0000313" key="10">
    <source>
        <dbReference type="Proteomes" id="UP000242444"/>
    </source>
</evidence>
<name>A0A263CZZ9_9PSEU</name>
<dbReference type="FunCoup" id="A0A263CZZ9">
    <property type="interactions" value="3"/>
</dbReference>
<evidence type="ECO:0000256" key="4">
    <source>
        <dbReference type="ARBA" id="ARBA00022553"/>
    </source>
</evidence>
<dbReference type="FunFam" id="3.40.50.980:FF:000002">
    <property type="entry name" value="Enterobactin synthetase component F"/>
    <property type="match status" value="2"/>
</dbReference>
<dbReference type="CDD" id="cd19531">
    <property type="entry name" value="LCL_NRPS-like"/>
    <property type="match status" value="1"/>
</dbReference>
<dbReference type="InterPro" id="IPR025110">
    <property type="entry name" value="AMP-bd_C"/>
</dbReference>
<keyword evidence="4" id="KW-0597">Phosphoprotein</keyword>
<dbReference type="FunFam" id="3.40.50.980:FF:000001">
    <property type="entry name" value="Non-ribosomal peptide synthetase"/>
    <property type="match status" value="1"/>
</dbReference>
<dbReference type="GO" id="GO:0044550">
    <property type="term" value="P:secondary metabolite biosynthetic process"/>
    <property type="evidence" value="ECO:0007669"/>
    <property type="project" value="UniProtKB-ARBA"/>
</dbReference>
<dbReference type="Pfam" id="PF13193">
    <property type="entry name" value="AMP-binding_C"/>
    <property type="match status" value="3"/>
</dbReference>
<comment type="caution">
    <text evidence="9">The sequence shown here is derived from an EMBL/GenBank/DDBJ whole genome shotgun (WGS) entry which is preliminary data.</text>
</comment>
<dbReference type="InterPro" id="IPR045851">
    <property type="entry name" value="AMP-bd_C_sf"/>
</dbReference>
<dbReference type="PROSITE" id="PS00012">
    <property type="entry name" value="PHOSPHOPANTETHEINE"/>
    <property type="match status" value="3"/>
</dbReference>
<dbReference type="InterPro" id="IPR036736">
    <property type="entry name" value="ACP-like_sf"/>
</dbReference>
<evidence type="ECO:0000256" key="1">
    <source>
        <dbReference type="ARBA" id="ARBA00001957"/>
    </source>
</evidence>
<dbReference type="InterPro" id="IPR001242">
    <property type="entry name" value="Condensation_dom"/>
</dbReference>
<feature type="region of interest" description="Disordered" evidence="7">
    <location>
        <begin position="52"/>
        <end position="73"/>
    </location>
</feature>
<dbReference type="NCBIfam" id="NF003417">
    <property type="entry name" value="PRK04813.1"/>
    <property type="match status" value="3"/>
</dbReference>
<dbReference type="NCBIfam" id="TIGR01720">
    <property type="entry name" value="NRPS-para261"/>
    <property type="match status" value="1"/>
</dbReference>
<evidence type="ECO:0000256" key="2">
    <source>
        <dbReference type="ARBA" id="ARBA00006432"/>
    </source>
</evidence>